<evidence type="ECO:0000313" key="7">
    <source>
        <dbReference type="Proteomes" id="UP000887300"/>
    </source>
</evidence>
<comment type="caution">
    <text evidence="6">The sequence shown here is derived from an EMBL/GenBank/DDBJ whole genome shotgun (WGS) entry which is preliminary data.</text>
</comment>
<gene>
    <name evidence="6" type="ORF">HF568_04985</name>
</gene>
<keyword evidence="2" id="KW-0805">Transcription regulation</keyword>
<dbReference type="GO" id="GO:0003700">
    <property type="term" value="F:DNA-binding transcription factor activity"/>
    <property type="evidence" value="ECO:0007669"/>
    <property type="project" value="InterPro"/>
</dbReference>
<dbReference type="PANTHER" id="PTHR30204">
    <property type="entry name" value="REDOX-CYCLING DRUG-SENSING TRANSCRIPTIONAL ACTIVATOR SOXR"/>
    <property type="match status" value="1"/>
</dbReference>
<dbReference type="GO" id="GO:0003677">
    <property type="term" value="F:DNA binding"/>
    <property type="evidence" value="ECO:0007669"/>
    <property type="project" value="UniProtKB-KW"/>
</dbReference>
<dbReference type="Gene3D" id="1.10.1660.10">
    <property type="match status" value="1"/>
</dbReference>
<dbReference type="InterPro" id="IPR047057">
    <property type="entry name" value="MerR_fam"/>
</dbReference>
<dbReference type="SMART" id="SM00422">
    <property type="entry name" value="HTH_MERR"/>
    <property type="match status" value="1"/>
</dbReference>
<evidence type="ECO:0000256" key="4">
    <source>
        <dbReference type="ARBA" id="ARBA00023163"/>
    </source>
</evidence>
<evidence type="ECO:0000256" key="2">
    <source>
        <dbReference type="ARBA" id="ARBA00023015"/>
    </source>
</evidence>
<evidence type="ECO:0000259" key="5">
    <source>
        <dbReference type="PROSITE" id="PS50937"/>
    </source>
</evidence>
<dbReference type="CDD" id="cd00592">
    <property type="entry name" value="HTH_MerR-like"/>
    <property type="match status" value="1"/>
</dbReference>
<organism evidence="6 7">
    <name type="scientific">Acidithiobacillus ferridurans</name>
    <dbReference type="NCBI Taxonomy" id="1232575"/>
    <lineage>
        <taxon>Bacteria</taxon>
        <taxon>Pseudomonadati</taxon>
        <taxon>Pseudomonadota</taxon>
        <taxon>Acidithiobacillia</taxon>
        <taxon>Acidithiobacillales</taxon>
        <taxon>Acidithiobacillaceae</taxon>
        <taxon>Acidithiobacillus</taxon>
    </lineage>
</organism>
<reference evidence="6" key="1">
    <citation type="journal article" date="2021" name="ISME J.">
        <title>Genomic evolution of the class Acidithiobacillia: deep-branching Proteobacteria living in extreme acidic conditions.</title>
        <authorList>
            <person name="Moya-Beltran A."/>
            <person name="Beard S."/>
            <person name="Rojas-Villalobos C."/>
            <person name="Issotta F."/>
            <person name="Gallardo Y."/>
            <person name="Ulloa R."/>
            <person name="Giaveno A."/>
            <person name="Degli Esposti M."/>
            <person name="Johnson D.B."/>
            <person name="Quatrini R."/>
        </authorList>
    </citation>
    <scope>NUCLEOTIDE SEQUENCE</scope>
    <source>
        <strain evidence="6">DSM 583</strain>
    </source>
</reference>
<dbReference type="PRINTS" id="PR00040">
    <property type="entry name" value="HTHMERR"/>
</dbReference>
<dbReference type="SUPFAM" id="SSF46955">
    <property type="entry name" value="Putative DNA-binding domain"/>
    <property type="match status" value="1"/>
</dbReference>
<feature type="domain" description="HTH merR-type" evidence="5">
    <location>
        <begin position="1"/>
        <end position="68"/>
    </location>
</feature>
<keyword evidence="4" id="KW-0804">Transcription</keyword>
<keyword evidence="1" id="KW-0678">Repressor</keyword>
<evidence type="ECO:0000256" key="1">
    <source>
        <dbReference type="ARBA" id="ARBA00022491"/>
    </source>
</evidence>
<dbReference type="InterPro" id="IPR009061">
    <property type="entry name" value="DNA-bd_dom_put_sf"/>
</dbReference>
<sequence length="155" mass="17182">MKIGEVAQRVGVSVSTLRLYERRGLIRPGRSKGGTRHYDEEDVARFFTIAGMIRAETSIETLAQLASIRAASDSGNDAAHRVEDTLAILEVEINDHLQQLKSVLVDIQSARQRLVGCHGCEMPPTRQHCDDCPVSTDLMGCKVMHIVWDQVPDDV</sequence>
<dbReference type="Pfam" id="PF13411">
    <property type="entry name" value="MerR_1"/>
    <property type="match status" value="1"/>
</dbReference>
<dbReference type="InterPro" id="IPR000551">
    <property type="entry name" value="MerR-type_HTH_dom"/>
</dbReference>
<evidence type="ECO:0000256" key="3">
    <source>
        <dbReference type="ARBA" id="ARBA00023125"/>
    </source>
</evidence>
<dbReference type="PANTHER" id="PTHR30204:SF69">
    <property type="entry name" value="MERR-FAMILY TRANSCRIPTIONAL REGULATOR"/>
    <property type="match status" value="1"/>
</dbReference>
<proteinExistence type="predicted"/>
<name>A0A8X8GAI2_ACIFI</name>
<accession>A0A8X8GAI2</accession>
<dbReference type="AlphaFoldDB" id="A0A8X8GAI2"/>
<dbReference type="EMBL" id="JABBHS010000155">
    <property type="protein sequence ID" value="MBU2722581.1"/>
    <property type="molecule type" value="Genomic_DNA"/>
</dbReference>
<keyword evidence="3" id="KW-0238">DNA-binding</keyword>
<evidence type="ECO:0000313" key="6">
    <source>
        <dbReference type="EMBL" id="MBU2722581.1"/>
    </source>
</evidence>
<dbReference type="PROSITE" id="PS00552">
    <property type="entry name" value="HTH_MERR_1"/>
    <property type="match status" value="1"/>
</dbReference>
<dbReference type="PROSITE" id="PS50937">
    <property type="entry name" value="HTH_MERR_2"/>
    <property type="match status" value="1"/>
</dbReference>
<dbReference type="Proteomes" id="UP000887300">
    <property type="component" value="Unassembled WGS sequence"/>
</dbReference>
<protein>
    <submittedName>
        <fullName evidence="6">MerR family transcriptional regulator</fullName>
    </submittedName>
</protein>
<dbReference type="RefSeq" id="WP_163057871.1">
    <property type="nucleotide sequence ID" value="NZ_CP134225.1"/>
</dbReference>